<dbReference type="OrthoDB" id="9766690at2"/>
<accession>A0A0W0U4V8</accession>
<dbReference type="InterPro" id="IPR036458">
    <property type="entry name" value="Na:dicarbo_symporter_sf"/>
</dbReference>
<dbReference type="GO" id="GO:0015138">
    <property type="term" value="F:fumarate transmembrane transporter activity"/>
    <property type="evidence" value="ECO:0007669"/>
    <property type="project" value="TreeGrafter"/>
</dbReference>
<dbReference type="GO" id="GO:0005886">
    <property type="term" value="C:plasma membrane"/>
    <property type="evidence" value="ECO:0007669"/>
    <property type="project" value="UniProtKB-SubCell"/>
</dbReference>
<dbReference type="PROSITE" id="PS51257">
    <property type="entry name" value="PROKAR_LIPOPROTEIN"/>
    <property type="match status" value="1"/>
</dbReference>
<dbReference type="Proteomes" id="UP000054785">
    <property type="component" value="Unassembled WGS sequence"/>
</dbReference>
<name>A0A0W0U4V8_9GAMM</name>
<gene>
    <name evidence="8" type="primary">dctA</name>
    <name evidence="8" type="ORF">Lgee_0572</name>
</gene>
<dbReference type="FunFam" id="1.10.3860.10:FF:000001">
    <property type="entry name" value="C4-dicarboxylate transport protein"/>
    <property type="match status" value="1"/>
</dbReference>
<dbReference type="STRING" id="45065.Lgee_0572"/>
<evidence type="ECO:0000256" key="3">
    <source>
        <dbReference type="ARBA" id="ARBA00022475"/>
    </source>
</evidence>
<reference evidence="8 9" key="1">
    <citation type="submission" date="2015-11" db="EMBL/GenBank/DDBJ databases">
        <title>Genomic analysis of 38 Legionella species identifies large and diverse effector repertoires.</title>
        <authorList>
            <person name="Burstein D."/>
            <person name="Amaro F."/>
            <person name="Zusman T."/>
            <person name="Lifshitz Z."/>
            <person name="Cohen O."/>
            <person name="Gilbert J.A."/>
            <person name="Pupko T."/>
            <person name="Shuman H.A."/>
            <person name="Segal G."/>
        </authorList>
    </citation>
    <scope>NUCLEOTIDE SEQUENCE [LARGE SCALE GENOMIC DNA]</scope>
    <source>
        <strain evidence="8 9">ATCC 49504</strain>
    </source>
</reference>
<dbReference type="RefSeq" id="WP_028386793.1">
    <property type="nucleotide sequence ID" value="NZ_CAAAHN010000031.1"/>
</dbReference>
<keyword evidence="3" id="KW-1003">Cell membrane</keyword>
<dbReference type="InterPro" id="IPR001991">
    <property type="entry name" value="Na-dicarboxylate_symporter"/>
</dbReference>
<dbReference type="PATRIC" id="fig|45065.4.peg.613"/>
<dbReference type="AlphaFoldDB" id="A0A0W0U4V8"/>
<dbReference type="GO" id="GO:0015141">
    <property type="term" value="F:succinate transmembrane transporter activity"/>
    <property type="evidence" value="ECO:0007669"/>
    <property type="project" value="TreeGrafter"/>
</dbReference>
<dbReference type="SUPFAM" id="SSF118215">
    <property type="entry name" value="Proton glutamate symport protein"/>
    <property type="match status" value="1"/>
</dbReference>
<dbReference type="PANTHER" id="PTHR42865">
    <property type="entry name" value="PROTON/GLUTAMATE-ASPARTATE SYMPORTER"/>
    <property type="match status" value="1"/>
</dbReference>
<keyword evidence="7" id="KW-0472">Membrane</keyword>
<keyword evidence="4" id="KW-0812">Transmembrane</keyword>
<keyword evidence="2" id="KW-0813">Transport</keyword>
<evidence type="ECO:0000256" key="1">
    <source>
        <dbReference type="ARBA" id="ARBA00004651"/>
    </source>
</evidence>
<organism evidence="8 9">
    <name type="scientific">Legionella geestiana</name>
    <dbReference type="NCBI Taxonomy" id="45065"/>
    <lineage>
        <taxon>Bacteria</taxon>
        <taxon>Pseudomonadati</taxon>
        <taxon>Pseudomonadota</taxon>
        <taxon>Gammaproteobacteria</taxon>
        <taxon>Legionellales</taxon>
        <taxon>Legionellaceae</taxon>
        <taxon>Legionella</taxon>
    </lineage>
</organism>
<proteinExistence type="predicted"/>
<comment type="caution">
    <text evidence="8">The sequence shown here is derived from an EMBL/GenBank/DDBJ whole genome shotgun (WGS) entry which is preliminary data.</text>
</comment>
<keyword evidence="6" id="KW-1133">Transmembrane helix</keyword>
<protein>
    <submittedName>
        <fullName evidence="8">C4-dicarboxylic acid, orotate and citrate transporter</fullName>
    </submittedName>
</protein>
<evidence type="ECO:0000313" key="8">
    <source>
        <dbReference type="EMBL" id="KTD03074.1"/>
    </source>
</evidence>
<dbReference type="PANTHER" id="PTHR42865:SF1">
    <property type="entry name" value="AEROBIC C4-DICARBOXYLATE TRANSPORT PROTEIN"/>
    <property type="match status" value="1"/>
</dbReference>
<dbReference type="GO" id="GO:0070778">
    <property type="term" value="P:L-aspartate transmembrane transport"/>
    <property type="evidence" value="ECO:0007669"/>
    <property type="project" value="TreeGrafter"/>
</dbReference>
<evidence type="ECO:0000256" key="6">
    <source>
        <dbReference type="ARBA" id="ARBA00022989"/>
    </source>
</evidence>
<dbReference type="PRINTS" id="PR00173">
    <property type="entry name" value="EDTRNSPORT"/>
</dbReference>
<evidence type="ECO:0000256" key="2">
    <source>
        <dbReference type="ARBA" id="ARBA00022448"/>
    </source>
</evidence>
<dbReference type="GO" id="GO:0015366">
    <property type="term" value="F:malate:proton symporter activity"/>
    <property type="evidence" value="ECO:0007669"/>
    <property type="project" value="TreeGrafter"/>
</dbReference>
<comment type="subcellular location">
    <subcellularLocation>
        <location evidence="1">Cell membrane</location>
        <topology evidence="1">Multi-pass membrane protein</topology>
    </subcellularLocation>
</comment>
<dbReference type="NCBIfam" id="NF002461">
    <property type="entry name" value="PRK01663.1"/>
    <property type="match status" value="1"/>
</dbReference>
<sequence>MKLLRSFYFWIFAAFIGGCLLGWLNPVAGASMEPLATGFVKLIKLFVGPVVFLTVVTGIAQTGSLKKLGALGLRAFIYFEVISTLALGMGWMAAHVLQPGAGVHAHLELLDAGPVSQFIASSEKLSTVDFLKHIIPASIVEPFASGDMLQILFLAILFGASLLAVGERVARPLCDMLERLTSAVFVMVRMVLMTAPLGIFGAMAFTVGQFGSALLLPLAGLIGVFYLTAFVFVAGVLGTVARCSGFSLGRFLRYILPELWLVLGTSSSEAALPQLIQKLEALGCERETVGVIVPMGYSFNLDGTNIYITLAALFIAQALGISLNATQQIALLATAMLTSKGAAGVTGAGFVTLAATLAVVPGIPAVGIVLVLGIDRFMSDVRALVNYIGNGVATLAISRYQGEVSAHDLQCALSGYALERPAAATD</sequence>
<dbReference type="EMBL" id="LNYC01000013">
    <property type="protein sequence ID" value="KTD03074.1"/>
    <property type="molecule type" value="Genomic_DNA"/>
</dbReference>
<dbReference type="Gene3D" id="1.10.3860.10">
    <property type="entry name" value="Sodium:dicarboxylate symporter"/>
    <property type="match status" value="1"/>
</dbReference>
<evidence type="ECO:0000256" key="7">
    <source>
        <dbReference type="ARBA" id="ARBA00023136"/>
    </source>
</evidence>
<evidence type="ECO:0000256" key="5">
    <source>
        <dbReference type="ARBA" id="ARBA00022847"/>
    </source>
</evidence>
<keyword evidence="5" id="KW-0769">Symport</keyword>
<dbReference type="InterPro" id="IPR018107">
    <property type="entry name" value="Na-dicarboxylate_symporter_CS"/>
</dbReference>
<dbReference type="Pfam" id="PF00375">
    <property type="entry name" value="SDF"/>
    <property type="match status" value="1"/>
</dbReference>
<dbReference type="PROSITE" id="PS00714">
    <property type="entry name" value="NA_DICARBOXYL_SYMP_2"/>
    <property type="match status" value="1"/>
</dbReference>
<evidence type="ECO:0000256" key="4">
    <source>
        <dbReference type="ARBA" id="ARBA00022692"/>
    </source>
</evidence>
<keyword evidence="9" id="KW-1185">Reference proteome</keyword>
<evidence type="ECO:0000313" key="9">
    <source>
        <dbReference type="Proteomes" id="UP000054785"/>
    </source>
</evidence>